<gene>
    <name evidence="1" type="ORF">C1I98_19910</name>
</gene>
<organism evidence="1 2">
    <name type="scientific">Spongiactinospora gelatinilytica</name>
    <dbReference type="NCBI Taxonomy" id="2666298"/>
    <lineage>
        <taxon>Bacteria</taxon>
        <taxon>Bacillati</taxon>
        <taxon>Actinomycetota</taxon>
        <taxon>Actinomycetes</taxon>
        <taxon>Streptosporangiales</taxon>
        <taxon>Streptosporangiaceae</taxon>
        <taxon>Spongiactinospora</taxon>
    </lineage>
</organism>
<protein>
    <submittedName>
        <fullName evidence="1">Uncharacterized protein</fullName>
    </submittedName>
</protein>
<dbReference type="EMBL" id="POUA01000155">
    <property type="protein sequence ID" value="PZG42333.1"/>
    <property type="molecule type" value="Genomic_DNA"/>
</dbReference>
<sequence length="89" mass="9166">MLGSAMAVEIQRILSDHVKLAEVADDGTILVEVPFPDSTVLFAVLDAAASCFGPAERGAAGTEETRQAMVEPVLQLASLIPEGGEPSAS</sequence>
<comment type="caution">
    <text evidence="1">The sequence shown here is derived from an EMBL/GenBank/DDBJ whole genome shotgun (WGS) entry which is preliminary data.</text>
</comment>
<dbReference type="AlphaFoldDB" id="A0A2W2G2U8"/>
<evidence type="ECO:0000313" key="1">
    <source>
        <dbReference type="EMBL" id="PZG42333.1"/>
    </source>
</evidence>
<keyword evidence="2" id="KW-1185">Reference proteome</keyword>
<evidence type="ECO:0000313" key="2">
    <source>
        <dbReference type="Proteomes" id="UP000248544"/>
    </source>
</evidence>
<reference evidence="1 2" key="1">
    <citation type="submission" date="2018-01" db="EMBL/GenBank/DDBJ databases">
        <title>Draft genome sequence of Sphaerisporangium sp. 7K107.</title>
        <authorList>
            <person name="Sahin N."/>
            <person name="Saygin H."/>
            <person name="Ay H."/>
        </authorList>
    </citation>
    <scope>NUCLEOTIDE SEQUENCE [LARGE SCALE GENOMIC DNA]</scope>
    <source>
        <strain evidence="1 2">7K107</strain>
    </source>
</reference>
<dbReference type="Proteomes" id="UP000248544">
    <property type="component" value="Unassembled WGS sequence"/>
</dbReference>
<accession>A0A2W2G2U8</accession>
<name>A0A2W2G2U8_9ACTN</name>
<proteinExistence type="predicted"/>